<dbReference type="RefSeq" id="XP_007726638.1">
    <property type="nucleotide sequence ID" value="XM_007728448.1"/>
</dbReference>
<dbReference type="PANTHER" id="PTHR46072">
    <property type="entry name" value="AMIDASE-RELATED-RELATED"/>
    <property type="match status" value="1"/>
</dbReference>
<feature type="non-terminal residue" evidence="2">
    <location>
        <position position="1"/>
    </location>
</feature>
<sequence>PIERVLKEFTEKLKATGYKIIIWDSSGYREYVEIIDLFYTADRGKNIRREVEAGGEPYIPYIEALVNRGYVISVYKYWQLNNRKNLTKWPLSGRNVDVILMPTSMPHVAVPYRIYR</sequence>
<reference evidence="2 3" key="1">
    <citation type="submission" date="2013-03" db="EMBL/GenBank/DDBJ databases">
        <title>The Genome Sequence of Capronia coronata CBS 617.96.</title>
        <authorList>
            <consortium name="The Broad Institute Genomics Platform"/>
            <person name="Cuomo C."/>
            <person name="de Hoog S."/>
            <person name="Gorbushina A."/>
            <person name="Walker B."/>
            <person name="Young S.K."/>
            <person name="Zeng Q."/>
            <person name="Gargeya S."/>
            <person name="Fitzgerald M."/>
            <person name="Haas B."/>
            <person name="Abouelleil A."/>
            <person name="Allen A.W."/>
            <person name="Alvarado L."/>
            <person name="Arachchi H.M."/>
            <person name="Berlin A.M."/>
            <person name="Chapman S.B."/>
            <person name="Gainer-Dewar J."/>
            <person name="Goldberg J."/>
            <person name="Griggs A."/>
            <person name="Gujja S."/>
            <person name="Hansen M."/>
            <person name="Howarth C."/>
            <person name="Imamovic A."/>
            <person name="Ireland A."/>
            <person name="Larimer J."/>
            <person name="McCowan C."/>
            <person name="Murphy C."/>
            <person name="Pearson M."/>
            <person name="Poon T.W."/>
            <person name="Priest M."/>
            <person name="Roberts A."/>
            <person name="Saif S."/>
            <person name="Shea T."/>
            <person name="Sisk P."/>
            <person name="Sykes S."/>
            <person name="Wortman J."/>
            <person name="Nusbaum C."/>
            <person name="Birren B."/>
        </authorList>
    </citation>
    <scope>NUCLEOTIDE SEQUENCE [LARGE SCALE GENOMIC DNA]</scope>
    <source>
        <strain evidence="2 3">CBS 617.96</strain>
    </source>
</reference>
<comment type="similarity">
    <text evidence="1">Belongs to the amidase family.</text>
</comment>
<dbReference type="SUPFAM" id="SSF75304">
    <property type="entry name" value="Amidase signature (AS) enzymes"/>
    <property type="match status" value="1"/>
</dbReference>
<protein>
    <submittedName>
        <fullName evidence="2">Uncharacterized protein</fullName>
    </submittedName>
</protein>
<dbReference type="OrthoDB" id="4502008at2759"/>
<gene>
    <name evidence="2" type="ORF">A1O1_07581</name>
</gene>
<accession>W9XLW7</accession>
<evidence type="ECO:0000313" key="3">
    <source>
        <dbReference type="Proteomes" id="UP000019484"/>
    </source>
</evidence>
<dbReference type="Proteomes" id="UP000019484">
    <property type="component" value="Unassembled WGS sequence"/>
</dbReference>
<dbReference type="InterPro" id="IPR036928">
    <property type="entry name" value="AS_sf"/>
</dbReference>
<keyword evidence="3" id="KW-1185">Reference proteome</keyword>
<evidence type="ECO:0000313" key="2">
    <source>
        <dbReference type="EMBL" id="EXJ81517.1"/>
    </source>
</evidence>
<evidence type="ECO:0000256" key="1">
    <source>
        <dbReference type="ARBA" id="ARBA00009199"/>
    </source>
</evidence>
<organism evidence="2 3">
    <name type="scientific">Capronia coronata CBS 617.96</name>
    <dbReference type="NCBI Taxonomy" id="1182541"/>
    <lineage>
        <taxon>Eukaryota</taxon>
        <taxon>Fungi</taxon>
        <taxon>Dikarya</taxon>
        <taxon>Ascomycota</taxon>
        <taxon>Pezizomycotina</taxon>
        <taxon>Eurotiomycetes</taxon>
        <taxon>Chaetothyriomycetidae</taxon>
        <taxon>Chaetothyriales</taxon>
        <taxon>Herpotrichiellaceae</taxon>
        <taxon>Capronia</taxon>
    </lineage>
</organism>
<dbReference type="GeneID" id="19162437"/>
<dbReference type="HOGENOM" id="CLU_2102639_0_0_1"/>
<dbReference type="eggNOG" id="KOG1212">
    <property type="taxonomic scope" value="Eukaryota"/>
</dbReference>
<dbReference type="Gene3D" id="3.90.1300.10">
    <property type="entry name" value="Amidase signature (AS) domain"/>
    <property type="match status" value="1"/>
</dbReference>
<dbReference type="AlphaFoldDB" id="W9XLW7"/>
<dbReference type="STRING" id="1182541.W9XLW7"/>
<name>W9XLW7_9EURO</name>
<dbReference type="EMBL" id="AMWN01000007">
    <property type="protein sequence ID" value="EXJ81517.1"/>
    <property type="molecule type" value="Genomic_DNA"/>
</dbReference>
<proteinExistence type="inferred from homology"/>
<comment type="caution">
    <text evidence="2">The sequence shown here is derived from an EMBL/GenBank/DDBJ whole genome shotgun (WGS) entry which is preliminary data.</text>
</comment>
<dbReference type="PANTHER" id="PTHR46072:SF2">
    <property type="entry name" value="AMIDASE (EUROFUNG)"/>
    <property type="match status" value="1"/>
</dbReference>